<accession>A0AAI9YEH8</accession>
<dbReference type="EMBL" id="MOOE01000036">
    <property type="protein sequence ID" value="KAK1503886.1"/>
    <property type="molecule type" value="Genomic_DNA"/>
</dbReference>
<comment type="caution">
    <text evidence="1">The sequence shown here is derived from an EMBL/GenBank/DDBJ whole genome shotgun (WGS) entry which is preliminary data.</text>
</comment>
<evidence type="ECO:0000313" key="2">
    <source>
        <dbReference type="Proteomes" id="UP001240678"/>
    </source>
</evidence>
<reference evidence="1 2" key="1">
    <citation type="submission" date="2016-10" db="EMBL/GenBank/DDBJ databases">
        <title>The genome sequence of Colletotrichum fioriniae PJ7.</title>
        <authorList>
            <person name="Baroncelli R."/>
        </authorList>
    </citation>
    <scope>NUCLEOTIDE SEQUENCE [LARGE SCALE GENOMIC DNA]</scope>
    <source>
        <strain evidence="1 2">IMI 309622</strain>
    </source>
</reference>
<name>A0AAI9YEH8_9PEZI</name>
<dbReference type="RefSeq" id="XP_060304362.1">
    <property type="nucleotide sequence ID" value="XM_060465095.1"/>
</dbReference>
<gene>
    <name evidence="1" type="ORF">CCOS01_16961</name>
</gene>
<evidence type="ECO:0000313" key="1">
    <source>
        <dbReference type="EMBL" id="KAK1503886.1"/>
    </source>
</evidence>
<proteinExistence type="predicted"/>
<organism evidence="1 2">
    <name type="scientific">Colletotrichum costaricense</name>
    <dbReference type="NCBI Taxonomy" id="1209916"/>
    <lineage>
        <taxon>Eukaryota</taxon>
        <taxon>Fungi</taxon>
        <taxon>Dikarya</taxon>
        <taxon>Ascomycota</taxon>
        <taxon>Pezizomycotina</taxon>
        <taxon>Sordariomycetes</taxon>
        <taxon>Hypocreomycetidae</taxon>
        <taxon>Glomerellales</taxon>
        <taxon>Glomerellaceae</taxon>
        <taxon>Colletotrichum</taxon>
        <taxon>Colletotrichum acutatum species complex</taxon>
    </lineage>
</organism>
<sequence length="190" mass="20677">MLRVSPRHACPTVLLPVPCAHDAPLTLKRQDGSLIDRKPPAGRRKGDSVCHTISRTSCPTLYNAFGEAESSKRSALFNGMNVQTEFSGTLKFPTSLYGPYMDVPTCFLPMPSTIFTISRPYLLLGSSTHSRGDTHTWSLLKSSNIFLCVEVMSSCDKPWNPGTGLAVPGVSFWALFDSSGLAGCTLNWSM</sequence>
<dbReference type="AlphaFoldDB" id="A0AAI9YEH8"/>
<dbReference type="Proteomes" id="UP001240678">
    <property type="component" value="Unassembled WGS sequence"/>
</dbReference>
<dbReference type="GeneID" id="85348642"/>
<keyword evidence="2" id="KW-1185">Reference proteome</keyword>
<protein>
    <submittedName>
        <fullName evidence="1">Uncharacterized protein</fullName>
    </submittedName>
</protein>